<dbReference type="InterPro" id="IPR016435">
    <property type="entry name" value="DPH1/DPH2"/>
</dbReference>
<dbReference type="NCBIfam" id="TIGR00322">
    <property type="entry name" value="diphth2_R"/>
    <property type="match status" value="1"/>
</dbReference>
<accession>A0ABM1N3D2</accession>
<dbReference type="InterPro" id="IPR042265">
    <property type="entry name" value="DPH1/DPH2_3"/>
</dbReference>
<keyword evidence="6" id="KW-1185">Reference proteome</keyword>
<protein>
    <submittedName>
        <fullName evidence="7">Diphthamide biosynthesis protein 2</fullName>
    </submittedName>
</protein>
<evidence type="ECO:0000313" key="6">
    <source>
        <dbReference type="Proteomes" id="UP000695000"/>
    </source>
</evidence>
<keyword evidence="5" id="KW-0411">Iron-sulfur</keyword>
<evidence type="ECO:0000256" key="3">
    <source>
        <dbReference type="ARBA" id="ARBA00022723"/>
    </source>
</evidence>
<dbReference type="RefSeq" id="XP_017781332.1">
    <property type="nucleotide sequence ID" value="XM_017925843.1"/>
</dbReference>
<sequence>MAQFSSNEAVSLSKTINNHKQLANTPDEHIYDYYDIKKCIYWIQSNEYKKVCLQFPDYLLPDSPKVANHLQNELQQTVYVLGDTAYESCCIDYVAAAHIDADAVIHFGPMCFSQPTCSIPSLFIHEKHKLNIEEFLQIINTEFSSITDCIIVVIDSPLLHLKDNICFNQNNIIVKSITDSDLNVQESTVIYVGENDRKLMNFNFIHKPKQLYYYYNGNLSSYDADLKILKRRYFLIEKIKDSETVGIIVGTLAIKNYLKIIERMKKLLKLNGKKFYMISVGKPTVAKLANFPEMHVYILIGCAMNEIYESRDFYRPIVTPYDVEVALNSNASTDLKFSYDFNSSIAHDSDNLAATDKSDVSLISGNIRYNSEIKMNEESRLVLKESSGALIESHGAGFLANRSWTGLEQNLGQTEVMLAVDGRSGIAQGYANELEL</sequence>
<dbReference type="SFLD" id="SFLDS00032">
    <property type="entry name" value="Radical_SAM_3-amino-3-carboxyp"/>
    <property type="match status" value="1"/>
</dbReference>
<evidence type="ECO:0000256" key="5">
    <source>
        <dbReference type="ARBA" id="ARBA00023014"/>
    </source>
</evidence>
<name>A0ABM1N3D2_NICVS</name>
<dbReference type="PANTHER" id="PTHR10762:SF2">
    <property type="entry name" value="2-(3-AMINO-3-CARBOXYPROPYL)HISTIDINE SYNTHASE SUBUNIT 2"/>
    <property type="match status" value="1"/>
</dbReference>
<dbReference type="Gene3D" id="3.40.50.11840">
    <property type="entry name" value="Diphthamide synthesis DPH1/DPH2 domain 1"/>
    <property type="match status" value="1"/>
</dbReference>
<evidence type="ECO:0000256" key="4">
    <source>
        <dbReference type="ARBA" id="ARBA00023004"/>
    </source>
</evidence>
<dbReference type="PANTHER" id="PTHR10762">
    <property type="entry name" value="DIPHTHAMIDE BIOSYNTHESIS PROTEIN"/>
    <property type="match status" value="1"/>
</dbReference>
<evidence type="ECO:0000256" key="1">
    <source>
        <dbReference type="ARBA" id="ARBA00001966"/>
    </source>
</evidence>
<organism evidence="6 7">
    <name type="scientific">Nicrophorus vespilloides</name>
    <name type="common">Boreal carrion beetle</name>
    <dbReference type="NCBI Taxonomy" id="110193"/>
    <lineage>
        <taxon>Eukaryota</taxon>
        <taxon>Metazoa</taxon>
        <taxon>Ecdysozoa</taxon>
        <taxon>Arthropoda</taxon>
        <taxon>Hexapoda</taxon>
        <taxon>Insecta</taxon>
        <taxon>Pterygota</taxon>
        <taxon>Neoptera</taxon>
        <taxon>Endopterygota</taxon>
        <taxon>Coleoptera</taxon>
        <taxon>Polyphaga</taxon>
        <taxon>Staphyliniformia</taxon>
        <taxon>Silphidae</taxon>
        <taxon>Nicrophorinae</taxon>
        <taxon>Nicrophorus</taxon>
    </lineage>
</organism>
<evidence type="ECO:0000313" key="7">
    <source>
        <dbReference type="RefSeq" id="XP_017781332.1"/>
    </source>
</evidence>
<dbReference type="Proteomes" id="UP000695000">
    <property type="component" value="Unplaced"/>
</dbReference>
<gene>
    <name evidence="7" type="primary">LOC108566121</name>
</gene>
<dbReference type="InterPro" id="IPR042263">
    <property type="entry name" value="DPH1/DPH2_1"/>
</dbReference>
<dbReference type="Gene3D" id="3.40.50.11860">
    <property type="entry name" value="Diphthamide synthesis DPH1/DPH2 domain 3"/>
    <property type="match status" value="1"/>
</dbReference>
<dbReference type="GeneID" id="108566121"/>
<reference evidence="7" key="1">
    <citation type="submission" date="2025-08" db="UniProtKB">
        <authorList>
            <consortium name="RefSeq"/>
        </authorList>
    </citation>
    <scope>IDENTIFICATION</scope>
    <source>
        <tissue evidence="7">Whole Larva</tissue>
    </source>
</reference>
<evidence type="ECO:0000256" key="2">
    <source>
        <dbReference type="ARBA" id="ARBA00005156"/>
    </source>
</evidence>
<proteinExistence type="predicted"/>
<keyword evidence="4" id="KW-0408">Iron</keyword>
<comment type="pathway">
    <text evidence="2">Protein modification; peptidyl-diphthamide biosynthesis.</text>
</comment>
<keyword evidence="3" id="KW-0479">Metal-binding</keyword>
<comment type="cofactor">
    <cofactor evidence="1">
        <name>[4Fe-4S] cluster</name>
        <dbReference type="ChEBI" id="CHEBI:49883"/>
    </cofactor>
</comment>
<dbReference type="Pfam" id="PF01866">
    <property type="entry name" value="Diphthamide_syn"/>
    <property type="match status" value="1"/>
</dbReference>